<gene>
    <name evidence="1" type="ORF">INF26_03895</name>
</gene>
<organism evidence="1 2">
    <name type="scientific">Thermophilibacter gallinarum</name>
    <dbReference type="NCBI Taxonomy" id="2779357"/>
    <lineage>
        <taxon>Bacteria</taxon>
        <taxon>Bacillati</taxon>
        <taxon>Actinomycetota</taxon>
        <taxon>Coriobacteriia</taxon>
        <taxon>Coriobacteriales</taxon>
        <taxon>Atopobiaceae</taxon>
        <taxon>Thermophilibacter</taxon>
    </lineage>
</organism>
<dbReference type="Proteomes" id="UP001194273">
    <property type="component" value="Unassembled WGS sequence"/>
</dbReference>
<proteinExistence type="predicted"/>
<accession>A0ABR9QSD4</accession>
<comment type="caution">
    <text evidence="1">The sequence shown here is derived from an EMBL/GenBank/DDBJ whole genome shotgun (WGS) entry which is preliminary data.</text>
</comment>
<protein>
    <submittedName>
        <fullName evidence="1">Uncharacterized protein</fullName>
    </submittedName>
</protein>
<evidence type="ECO:0000313" key="1">
    <source>
        <dbReference type="EMBL" id="MBE5023993.1"/>
    </source>
</evidence>
<dbReference type="EMBL" id="JADCJZ010000001">
    <property type="protein sequence ID" value="MBE5023993.1"/>
    <property type="molecule type" value="Genomic_DNA"/>
</dbReference>
<sequence>MTVNPLKPQTLVDIRYFRDGRIRSERSEIMDDLTKTLNLNQETLRKNRKTVIDELGRYFKRLDERGKSVPAHCKKQLDALESETTKKSEYQGVRIYFLEKRLRAESKRG</sequence>
<dbReference type="RefSeq" id="WP_193529390.1">
    <property type="nucleotide sequence ID" value="NZ_JADCJZ010000001.1"/>
</dbReference>
<keyword evidence="2" id="KW-1185">Reference proteome</keyword>
<name>A0ABR9QSD4_9ACTN</name>
<reference evidence="1 2" key="1">
    <citation type="submission" date="2020-10" db="EMBL/GenBank/DDBJ databases">
        <title>ChiBAC.</title>
        <authorList>
            <person name="Zenner C."/>
            <person name="Hitch T.C.A."/>
            <person name="Clavel T."/>
        </authorList>
    </citation>
    <scope>NUCLEOTIDE SEQUENCE [LARGE SCALE GENOMIC DNA]</scope>
    <source>
        <strain evidence="1 2">DSM 107455</strain>
    </source>
</reference>
<evidence type="ECO:0000313" key="2">
    <source>
        <dbReference type="Proteomes" id="UP001194273"/>
    </source>
</evidence>